<dbReference type="AlphaFoldDB" id="A0AAD5MQ40"/>
<name>A0AAD5MQ40_PARTN</name>
<dbReference type="Proteomes" id="UP001196413">
    <property type="component" value="Unassembled WGS sequence"/>
</dbReference>
<dbReference type="EMBL" id="JAHQIW010001287">
    <property type="protein sequence ID" value="KAJ1352006.1"/>
    <property type="molecule type" value="Genomic_DNA"/>
</dbReference>
<proteinExistence type="predicted"/>
<accession>A0AAD5MQ40</accession>
<evidence type="ECO:0000313" key="2">
    <source>
        <dbReference type="Proteomes" id="UP001196413"/>
    </source>
</evidence>
<evidence type="ECO:0000313" key="1">
    <source>
        <dbReference type="EMBL" id="KAJ1352006.1"/>
    </source>
</evidence>
<organism evidence="1 2">
    <name type="scientific">Parelaphostrongylus tenuis</name>
    <name type="common">Meningeal worm</name>
    <dbReference type="NCBI Taxonomy" id="148309"/>
    <lineage>
        <taxon>Eukaryota</taxon>
        <taxon>Metazoa</taxon>
        <taxon>Ecdysozoa</taxon>
        <taxon>Nematoda</taxon>
        <taxon>Chromadorea</taxon>
        <taxon>Rhabditida</taxon>
        <taxon>Rhabditina</taxon>
        <taxon>Rhabditomorpha</taxon>
        <taxon>Strongyloidea</taxon>
        <taxon>Metastrongylidae</taxon>
        <taxon>Parelaphostrongylus</taxon>
    </lineage>
</organism>
<protein>
    <submittedName>
        <fullName evidence="1">Uncharacterized protein</fullName>
    </submittedName>
</protein>
<comment type="caution">
    <text evidence="1">The sequence shown here is derived from an EMBL/GenBank/DDBJ whole genome shotgun (WGS) entry which is preliminary data.</text>
</comment>
<sequence length="141" mass="16911">MRKIYHLELLQSYSPSQNIVWSTRFIVHNEYFMAGHTCQEIETQQLFHQSLAEKWLSNQLKQRIGTTGEIRSIKDGRVWERTRIRELSTMTYHWDMIKDHRNSRRLLLYQNSKENANTTASVTRIGSDTNMVYRTKYFSFS</sequence>
<reference evidence="1" key="1">
    <citation type="submission" date="2021-06" db="EMBL/GenBank/DDBJ databases">
        <title>Parelaphostrongylus tenuis whole genome reference sequence.</title>
        <authorList>
            <person name="Garwood T.J."/>
            <person name="Larsen P.A."/>
            <person name="Fountain-Jones N.M."/>
            <person name="Garbe J.R."/>
            <person name="Macchietto M.G."/>
            <person name="Kania S.A."/>
            <person name="Gerhold R.W."/>
            <person name="Richards J.E."/>
            <person name="Wolf T.M."/>
        </authorList>
    </citation>
    <scope>NUCLEOTIDE SEQUENCE</scope>
    <source>
        <strain evidence="1">MNPRO001-30</strain>
        <tissue evidence="1">Meninges</tissue>
    </source>
</reference>
<gene>
    <name evidence="1" type="ORF">KIN20_008194</name>
</gene>
<keyword evidence="2" id="KW-1185">Reference proteome</keyword>